<proteinExistence type="predicted"/>
<gene>
    <name evidence="1" type="ORF">GW534_01910</name>
</gene>
<reference evidence="1 2" key="1">
    <citation type="submission" date="2020-01" db="EMBL/GenBank/DDBJ databases">
        <title>A novel Bacillus sp. from Pasinler.</title>
        <authorList>
            <person name="Adiguzel A."/>
            <person name="Ay H."/>
            <person name="Baltaci M.O."/>
        </authorList>
    </citation>
    <scope>NUCLEOTIDE SEQUENCE [LARGE SCALE GENOMIC DNA]</scope>
    <source>
        <strain evidence="1 2">P1</strain>
    </source>
</reference>
<dbReference type="InterPro" id="IPR025544">
    <property type="entry name" value="YhzD"/>
</dbReference>
<evidence type="ECO:0000313" key="2">
    <source>
        <dbReference type="Proteomes" id="UP000743899"/>
    </source>
</evidence>
<dbReference type="EMBL" id="JAACYS010000005">
    <property type="protein sequence ID" value="NCU16530.1"/>
    <property type="molecule type" value="Genomic_DNA"/>
</dbReference>
<comment type="caution">
    <text evidence="1">The sequence shown here is derived from an EMBL/GenBank/DDBJ whole genome shotgun (WGS) entry which is preliminary data.</text>
</comment>
<protein>
    <recommendedName>
        <fullName evidence="3">YhzD-like protein</fullName>
    </recommendedName>
</protein>
<evidence type="ECO:0000313" key="1">
    <source>
        <dbReference type="EMBL" id="NCU16530.1"/>
    </source>
</evidence>
<dbReference type="Proteomes" id="UP000743899">
    <property type="component" value="Unassembled WGS sequence"/>
</dbReference>
<name>A0ABX0A2K3_9BACI</name>
<keyword evidence="2" id="KW-1185">Reference proteome</keyword>
<evidence type="ECO:0008006" key="3">
    <source>
        <dbReference type="Google" id="ProtNLM"/>
    </source>
</evidence>
<dbReference type="Pfam" id="PF14120">
    <property type="entry name" value="YhzD"/>
    <property type="match status" value="1"/>
</dbReference>
<sequence length="78" mass="8717">MISQSIFISELIKGGKNVAIYKCTAFEKNGEKLLDEAIEANSDEEAKKLAEQLLAEKNLLDKTHRCVSPDGRLLLFHV</sequence>
<accession>A0ABX0A2K3</accession>
<organism evidence="1 2">
    <name type="scientific">Pallidibacillus pasinlerensis</name>
    <dbReference type="NCBI Taxonomy" id="2703818"/>
    <lineage>
        <taxon>Bacteria</taxon>
        <taxon>Bacillati</taxon>
        <taxon>Bacillota</taxon>
        <taxon>Bacilli</taxon>
        <taxon>Bacillales</taxon>
        <taxon>Bacillaceae</taxon>
        <taxon>Pallidibacillus</taxon>
    </lineage>
</organism>